<feature type="compositionally biased region" description="Polar residues" evidence="2">
    <location>
        <begin position="67"/>
        <end position="77"/>
    </location>
</feature>
<evidence type="ECO:0000259" key="3">
    <source>
        <dbReference type="PROSITE" id="PS50157"/>
    </source>
</evidence>
<feature type="region of interest" description="Disordered" evidence="2">
    <location>
        <begin position="105"/>
        <end position="133"/>
    </location>
</feature>
<feature type="compositionally biased region" description="Low complexity" evidence="2">
    <location>
        <begin position="220"/>
        <end position="242"/>
    </location>
</feature>
<dbReference type="EMBL" id="LCWF01000155">
    <property type="protein sequence ID" value="KKY16811.1"/>
    <property type="molecule type" value="Genomic_DNA"/>
</dbReference>
<dbReference type="GO" id="GO:0008270">
    <property type="term" value="F:zinc ion binding"/>
    <property type="evidence" value="ECO:0007669"/>
    <property type="project" value="UniProtKB-KW"/>
</dbReference>
<sequence length="403" mass="43269">MASSKEPTASRPISSSALPLRNYSARNHSHSVSLGAMNSTHRISRRKSVNTNNVTALASALREGDASTLSTSANRRSFGSRRGLESSSVNNASAFGAYLAKQHEADRAIPSTEQDSATDGGDPDKAIKSRNRRASEGAWLVKGEGKRVSAELKCDTCGKGYKHSSCLTKHMWEHDPAWAVTSKLLISKHQQVQLLEAASVLVNMNLDSADEMFPTHDSEGSSASPGFSGSSEFQDESSSTETTPPPTSEGGYPVPDRKRFSTSSYSRSYHSIPSSSYVGSVPSPGLIPHRGSVDYRPATSGTDDSQLAAAAAELLVFGTPRSRPVAMSPDVPPVPPLPEQYQRLSGAMATPTVYSPLNLHPGGLTQQLSDERAVKTELHFHQDEHNSVQIDDDDEGVFGRMEE</sequence>
<comment type="caution">
    <text evidence="4">The sequence shown here is derived from an EMBL/GenBank/DDBJ whole genome shotgun (WGS) entry which is preliminary data.</text>
</comment>
<keyword evidence="1" id="KW-0863">Zinc-finger</keyword>
<protein>
    <submittedName>
        <fullName evidence="4">Putative c2h2 finger domain</fullName>
    </submittedName>
</protein>
<name>A0A0G2E397_PHACM</name>
<dbReference type="PROSITE" id="PS00028">
    <property type="entry name" value="ZINC_FINGER_C2H2_1"/>
    <property type="match status" value="1"/>
</dbReference>
<reference evidence="4 5" key="1">
    <citation type="submission" date="2015-05" db="EMBL/GenBank/DDBJ databases">
        <title>Distinctive expansion of gene families associated with plant cell wall degradation and secondary metabolism in the genomes of grapevine trunk pathogens.</title>
        <authorList>
            <person name="Lawrence D.P."/>
            <person name="Travadon R."/>
            <person name="Rolshausen P.E."/>
            <person name="Baumgartner K."/>
        </authorList>
    </citation>
    <scope>NUCLEOTIDE SEQUENCE [LARGE SCALE GENOMIC DNA]</scope>
    <source>
        <strain evidence="4">UCRPC4</strain>
    </source>
</reference>
<feature type="compositionally biased region" description="Low complexity" evidence="2">
    <location>
        <begin position="261"/>
        <end position="283"/>
    </location>
</feature>
<evidence type="ECO:0000256" key="1">
    <source>
        <dbReference type="PROSITE-ProRule" id="PRU00042"/>
    </source>
</evidence>
<dbReference type="PROSITE" id="PS50157">
    <property type="entry name" value="ZINC_FINGER_C2H2_2"/>
    <property type="match status" value="1"/>
</dbReference>
<keyword evidence="5" id="KW-1185">Reference proteome</keyword>
<reference evidence="4 5" key="2">
    <citation type="submission" date="2015-05" db="EMBL/GenBank/DDBJ databases">
        <authorList>
            <person name="Morales-Cruz A."/>
            <person name="Amrine K.C."/>
            <person name="Cantu D."/>
        </authorList>
    </citation>
    <scope>NUCLEOTIDE SEQUENCE [LARGE SCALE GENOMIC DNA]</scope>
    <source>
        <strain evidence="4">UCRPC4</strain>
    </source>
</reference>
<evidence type="ECO:0000256" key="2">
    <source>
        <dbReference type="SAM" id="MobiDB-lite"/>
    </source>
</evidence>
<dbReference type="Proteomes" id="UP000053317">
    <property type="component" value="Unassembled WGS sequence"/>
</dbReference>
<feature type="region of interest" description="Disordered" evidence="2">
    <location>
        <begin position="60"/>
        <end position="86"/>
    </location>
</feature>
<keyword evidence="1" id="KW-0479">Metal-binding</keyword>
<keyword evidence="1" id="KW-0862">Zinc</keyword>
<feature type="region of interest" description="Disordered" evidence="2">
    <location>
        <begin position="211"/>
        <end position="283"/>
    </location>
</feature>
<feature type="domain" description="C2H2-type" evidence="3">
    <location>
        <begin position="152"/>
        <end position="174"/>
    </location>
</feature>
<dbReference type="AlphaFoldDB" id="A0A0G2E397"/>
<evidence type="ECO:0000313" key="4">
    <source>
        <dbReference type="EMBL" id="KKY16811.1"/>
    </source>
</evidence>
<feature type="region of interest" description="Disordered" evidence="2">
    <location>
        <begin position="380"/>
        <end position="403"/>
    </location>
</feature>
<dbReference type="InterPro" id="IPR013087">
    <property type="entry name" value="Znf_C2H2_type"/>
</dbReference>
<proteinExistence type="predicted"/>
<organism evidence="4 5">
    <name type="scientific">Phaeomoniella chlamydospora</name>
    <name type="common">Phaeoacremonium chlamydosporum</name>
    <dbReference type="NCBI Taxonomy" id="158046"/>
    <lineage>
        <taxon>Eukaryota</taxon>
        <taxon>Fungi</taxon>
        <taxon>Dikarya</taxon>
        <taxon>Ascomycota</taxon>
        <taxon>Pezizomycotina</taxon>
        <taxon>Eurotiomycetes</taxon>
        <taxon>Chaetothyriomycetidae</taxon>
        <taxon>Phaeomoniellales</taxon>
        <taxon>Phaeomoniellaceae</taxon>
        <taxon>Phaeomoniella</taxon>
    </lineage>
</organism>
<gene>
    <name evidence="4" type="ORF">UCRPC4_g05768</name>
</gene>
<evidence type="ECO:0000313" key="5">
    <source>
        <dbReference type="Proteomes" id="UP000053317"/>
    </source>
</evidence>
<dbReference type="OrthoDB" id="2152896at2759"/>
<accession>A0A0G2E397</accession>